<sequence length="192" mass="22463">MKPFPAQPTLDIRIPSNHYNKLAAKLEDTVESFLTDLERFLKNTITHSLLDVAGYRLVPESLSKLPSEMEEDFLRMMEESKDKSWKIIRMNLHKVLRMDNFVGDLLIHFSNVRRADNEDVLAFANKLRRYITIIEEMSTREILNRLLIHKLPKRGQDVIRRQLGLPREIDSPISILDCMIQQTDVTEGTFQQ</sequence>
<feature type="non-terminal residue" evidence="1">
    <location>
        <position position="192"/>
    </location>
</feature>
<accession>A0A9P6FJ55</accession>
<evidence type="ECO:0000313" key="1">
    <source>
        <dbReference type="EMBL" id="KAF9556567.1"/>
    </source>
</evidence>
<protein>
    <submittedName>
        <fullName evidence="1">Uncharacterized protein</fullName>
    </submittedName>
</protein>
<dbReference type="AlphaFoldDB" id="A0A9P6FJ55"/>
<name>A0A9P6FJ55_9FUNG</name>
<gene>
    <name evidence="1" type="ORF">BGW38_009189</name>
</gene>
<keyword evidence="2" id="KW-1185">Reference proteome</keyword>
<organism evidence="1 2">
    <name type="scientific">Lunasporangiospora selenospora</name>
    <dbReference type="NCBI Taxonomy" id="979761"/>
    <lineage>
        <taxon>Eukaryota</taxon>
        <taxon>Fungi</taxon>
        <taxon>Fungi incertae sedis</taxon>
        <taxon>Mucoromycota</taxon>
        <taxon>Mortierellomycotina</taxon>
        <taxon>Mortierellomycetes</taxon>
        <taxon>Mortierellales</taxon>
        <taxon>Mortierellaceae</taxon>
        <taxon>Lunasporangiospora</taxon>
    </lineage>
</organism>
<dbReference type="Proteomes" id="UP000780801">
    <property type="component" value="Unassembled WGS sequence"/>
</dbReference>
<dbReference type="EMBL" id="JAABOA010006651">
    <property type="protein sequence ID" value="KAF9556567.1"/>
    <property type="molecule type" value="Genomic_DNA"/>
</dbReference>
<reference evidence="1" key="1">
    <citation type="journal article" date="2020" name="Fungal Divers.">
        <title>Resolving the Mortierellaceae phylogeny through synthesis of multi-gene phylogenetics and phylogenomics.</title>
        <authorList>
            <person name="Vandepol N."/>
            <person name="Liber J."/>
            <person name="Desiro A."/>
            <person name="Na H."/>
            <person name="Kennedy M."/>
            <person name="Barry K."/>
            <person name="Grigoriev I.V."/>
            <person name="Miller A.N."/>
            <person name="O'Donnell K."/>
            <person name="Stajich J.E."/>
            <person name="Bonito G."/>
        </authorList>
    </citation>
    <scope>NUCLEOTIDE SEQUENCE</scope>
    <source>
        <strain evidence="1">KOD1015</strain>
    </source>
</reference>
<comment type="caution">
    <text evidence="1">The sequence shown here is derived from an EMBL/GenBank/DDBJ whole genome shotgun (WGS) entry which is preliminary data.</text>
</comment>
<proteinExistence type="predicted"/>
<evidence type="ECO:0000313" key="2">
    <source>
        <dbReference type="Proteomes" id="UP000780801"/>
    </source>
</evidence>